<dbReference type="EMBL" id="CP011312">
    <property type="protein sequence ID" value="AKE42274.1"/>
    <property type="molecule type" value="Genomic_DNA"/>
</dbReference>
<evidence type="ECO:0000313" key="3">
    <source>
        <dbReference type="Proteomes" id="UP000033457"/>
    </source>
</evidence>
<evidence type="ECO:0000313" key="4">
    <source>
        <dbReference type="Proteomes" id="UP000271380"/>
    </source>
</evidence>
<reference evidence="1 3" key="1">
    <citation type="journal article" date="2015" name="Genome Announc.">
        <title>Complete Genome Sequence of Corynebacterium kutscheri DSM 20755, a Corynebacterial Type Strain with Remarkably Low G+C Content of Chromosomal DNA.</title>
        <authorList>
            <person name="Ruckert C."/>
            <person name="Albersmeier A."/>
            <person name="Winkler A."/>
            <person name="Tauch A."/>
        </authorList>
    </citation>
    <scope>NUCLEOTIDE SEQUENCE [LARGE SCALE GENOMIC DNA]</scope>
    <source>
        <strain evidence="1 3">DSM 20755</strain>
    </source>
</reference>
<name>A0A0F6TF03_9CORY</name>
<reference evidence="2 4" key="2">
    <citation type="submission" date="2018-12" db="EMBL/GenBank/DDBJ databases">
        <authorList>
            <consortium name="Pathogen Informatics"/>
        </authorList>
    </citation>
    <scope>NUCLEOTIDE SEQUENCE [LARGE SCALE GENOMIC DNA]</scope>
    <source>
        <strain evidence="2 4">NCTC949</strain>
    </source>
</reference>
<dbReference type="AlphaFoldDB" id="A0A0F6TF03"/>
<proteinExistence type="predicted"/>
<evidence type="ECO:0000313" key="2">
    <source>
        <dbReference type="EMBL" id="VEH05630.1"/>
    </source>
</evidence>
<dbReference type="OrthoDB" id="4414653at2"/>
<dbReference type="HOGENOM" id="CLU_177601_0_0_11"/>
<dbReference type="Proteomes" id="UP000271380">
    <property type="component" value="Chromosome"/>
</dbReference>
<dbReference type="KEGG" id="cku:UL82_10700"/>
<dbReference type="STRING" id="35755.UL82_10700"/>
<dbReference type="Proteomes" id="UP000033457">
    <property type="component" value="Chromosome"/>
</dbReference>
<evidence type="ECO:0000313" key="1">
    <source>
        <dbReference type="EMBL" id="AKE42274.1"/>
    </source>
</evidence>
<gene>
    <name evidence="2" type="ORF">NCTC949_00711</name>
    <name evidence="1" type="ORF">UL82_10700</name>
</gene>
<dbReference type="RefSeq" id="WP_046440946.1">
    <property type="nucleotide sequence ID" value="NZ_CP011312.1"/>
</dbReference>
<organism evidence="1 3">
    <name type="scientific">Corynebacterium kutscheri</name>
    <dbReference type="NCBI Taxonomy" id="35755"/>
    <lineage>
        <taxon>Bacteria</taxon>
        <taxon>Bacillati</taxon>
        <taxon>Actinomycetota</taxon>
        <taxon>Actinomycetes</taxon>
        <taxon>Mycobacteriales</taxon>
        <taxon>Corynebacteriaceae</taxon>
        <taxon>Corynebacterium</taxon>
    </lineage>
</organism>
<keyword evidence="3" id="KW-1185">Reference proteome</keyword>
<accession>A0A0F6TF03</accession>
<protein>
    <submittedName>
        <fullName evidence="1">Uncharacterized protein</fullName>
    </submittedName>
</protein>
<dbReference type="EMBL" id="LR134377">
    <property type="protein sequence ID" value="VEH05630.1"/>
    <property type="molecule type" value="Genomic_DNA"/>
</dbReference>
<sequence>MSEHSDIFIRLTLEVPGAGSVIHTAQLRPLDARTCQLIRIIELAPDGTIHGGATPTTSAGLQTDPQRIVPHPDLYGDFPDVTAEVLSEKEFDTLWQQTITQFPTLK</sequence>